<dbReference type="PANTHER" id="PTHR24221:SF654">
    <property type="entry name" value="ATP-BINDING CASSETTE SUB-FAMILY B MEMBER 6"/>
    <property type="match status" value="1"/>
</dbReference>
<dbReference type="InterPro" id="IPR003439">
    <property type="entry name" value="ABC_transporter-like_ATP-bd"/>
</dbReference>
<dbReference type="InterPro" id="IPR011527">
    <property type="entry name" value="ABC1_TM_dom"/>
</dbReference>
<dbReference type="InterPro" id="IPR003593">
    <property type="entry name" value="AAA+_ATPase"/>
</dbReference>
<feature type="domain" description="ABC transmembrane type-1" evidence="11">
    <location>
        <begin position="1"/>
        <end position="49"/>
    </location>
</feature>
<evidence type="ECO:0000313" key="13">
    <source>
        <dbReference type="WBParaSite" id="Hba_12580"/>
    </source>
</evidence>
<dbReference type="InterPro" id="IPR017871">
    <property type="entry name" value="ABC_transporter-like_CS"/>
</dbReference>
<evidence type="ECO:0000256" key="9">
    <source>
        <dbReference type="SAM" id="MobiDB-lite"/>
    </source>
</evidence>
<evidence type="ECO:0000256" key="7">
    <source>
        <dbReference type="ARBA" id="ARBA00023136"/>
    </source>
</evidence>
<dbReference type="InterPro" id="IPR036640">
    <property type="entry name" value="ABC1_TM_sf"/>
</dbReference>
<dbReference type="GO" id="GO:0020037">
    <property type="term" value="F:heme binding"/>
    <property type="evidence" value="ECO:0007669"/>
    <property type="project" value="TreeGrafter"/>
</dbReference>
<proteinExistence type="inferred from homology"/>
<comment type="subcellular location">
    <subcellularLocation>
        <location evidence="1">Membrane</location>
        <topology evidence="1">Multi-pass membrane protein</topology>
    </subcellularLocation>
</comment>
<feature type="region of interest" description="Disordered" evidence="9">
    <location>
        <begin position="468"/>
        <end position="487"/>
    </location>
</feature>
<organism evidence="12 13">
    <name type="scientific">Heterorhabditis bacteriophora</name>
    <name type="common">Entomopathogenic nematode worm</name>
    <dbReference type="NCBI Taxonomy" id="37862"/>
    <lineage>
        <taxon>Eukaryota</taxon>
        <taxon>Metazoa</taxon>
        <taxon>Ecdysozoa</taxon>
        <taxon>Nematoda</taxon>
        <taxon>Chromadorea</taxon>
        <taxon>Rhabditida</taxon>
        <taxon>Rhabditina</taxon>
        <taxon>Rhabditomorpha</taxon>
        <taxon>Strongyloidea</taxon>
        <taxon>Heterorhabditidae</taxon>
        <taxon>Heterorhabditis</taxon>
    </lineage>
</organism>
<protein>
    <submittedName>
        <fullName evidence="13">ABC transporter domain-containing protein</fullName>
    </submittedName>
</protein>
<dbReference type="Proteomes" id="UP000095283">
    <property type="component" value="Unplaced"/>
</dbReference>
<dbReference type="PANTHER" id="PTHR24221">
    <property type="entry name" value="ATP-BINDING CASSETTE SUB-FAMILY B"/>
    <property type="match status" value="1"/>
</dbReference>
<dbReference type="PROSITE" id="PS50929">
    <property type="entry name" value="ABC_TM1F"/>
    <property type="match status" value="1"/>
</dbReference>
<evidence type="ECO:0000256" key="5">
    <source>
        <dbReference type="ARBA" id="ARBA00022840"/>
    </source>
</evidence>
<dbReference type="SUPFAM" id="SSF90123">
    <property type="entry name" value="ABC transporter transmembrane region"/>
    <property type="match status" value="1"/>
</dbReference>
<keyword evidence="3" id="KW-0812">Transmembrane</keyword>
<evidence type="ECO:0000256" key="2">
    <source>
        <dbReference type="ARBA" id="ARBA00022448"/>
    </source>
</evidence>
<accession>A0A1I7X544</accession>
<dbReference type="InterPro" id="IPR027417">
    <property type="entry name" value="P-loop_NTPase"/>
</dbReference>
<keyword evidence="12" id="KW-1185">Reference proteome</keyword>
<dbReference type="AlphaFoldDB" id="A0A1I7X544"/>
<dbReference type="FunFam" id="3.40.50.300:FF:000186">
    <property type="entry name" value="ATP-binding cassette sub-family B member 7, mitochondrial"/>
    <property type="match status" value="1"/>
</dbReference>
<keyword evidence="7" id="KW-0472">Membrane</keyword>
<evidence type="ECO:0000256" key="8">
    <source>
        <dbReference type="ARBA" id="ARBA00024363"/>
    </source>
</evidence>
<dbReference type="GO" id="GO:0015439">
    <property type="term" value="F:ABC-type heme transporter activity"/>
    <property type="evidence" value="ECO:0007669"/>
    <property type="project" value="TreeGrafter"/>
</dbReference>
<feature type="domain" description="ABC transporter" evidence="10">
    <location>
        <begin position="87"/>
        <end position="321"/>
    </location>
</feature>
<reference evidence="13" key="1">
    <citation type="submission" date="2016-11" db="UniProtKB">
        <authorList>
            <consortium name="WormBaseParasite"/>
        </authorList>
    </citation>
    <scope>IDENTIFICATION</scope>
</reference>
<evidence type="ECO:0000256" key="6">
    <source>
        <dbReference type="ARBA" id="ARBA00022989"/>
    </source>
</evidence>
<keyword evidence="4" id="KW-0547">Nucleotide-binding</keyword>
<dbReference type="PROSITE" id="PS50893">
    <property type="entry name" value="ABC_TRANSPORTER_2"/>
    <property type="match status" value="1"/>
</dbReference>
<dbReference type="Pfam" id="PF00005">
    <property type="entry name" value="ABC_tran"/>
    <property type="match status" value="1"/>
</dbReference>
<dbReference type="Gene3D" id="3.40.50.300">
    <property type="entry name" value="P-loop containing nucleotide triphosphate hydrolases"/>
    <property type="match status" value="1"/>
</dbReference>
<keyword evidence="5" id="KW-0067">ATP-binding</keyword>
<dbReference type="WBParaSite" id="Hba_12580">
    <property type="protein sequence ID" value="Hba_12580"/>
    <property type="gene ID" value="Hba_12580"/>
</dbReference>
<dbReference type="GO" id="GO:0005774">
    <property type="term" value="C:vacuolar membrane"/>
    <property type="evidence" value="ECO:0007669"/>
    <property type="project" value="TreeGrafter"/>
</dbReference>
<dbReference type="GO" id="GO:0005524">
    <property type="term" value="F:ATP binding"/>
    <property type="evidence" value="ECO:0007669"/>
    <property type="project" value="UniProtKB-KW"/>
</dbReference>
<evidence type="ECO:0000313" key="12">
    <source>
        <dbReference type="Proteomes" id="UP000095283"/>
    </source>
</evidence>
<dbReference type="PROSITE" id="PS00211">
    <property type="entry name" value="ABC_TRANSPORTER_1"/>
    <property type="match status" value="1"/>
</dbReference>
<name>A0A1I7X544_HETBA</name>
<evidence type="ECO:0000256" key="4">
    <source>
        <dbReference type="ARBA" id="ARBA00022741"/>
    </source>
</evidence>
<dbReference type="SUPFAM" id="SSF52540">
    <property type="entry name" value="P-loop containing nucleoside triphosphate hydrolases"/>
    <property type="match status" value="1"/>
</dbReference>
<evidence type="ECO:0000259" key="11">
    <source>
        <dbReference type="PROSITE" id="PS50929"/>
    </source>
</evidence>
<dbReference type="Gene3D" id="1.20.1560.10">
    <property type="entry name" value="ABC transporter type 1, transmembrane domain"/>
    <property type="match status" value="1"/>
</dbReference>
<dbReference type="InterPro" id="IPR039421">
    <property type="entry name" value="Type_1_exporter"/>
</dbReference>
<evidence type="ECO:0000256" key="1">
    <source>
        <dbReference type="ARBA" id="ARBA00004141"/>
    </source>
</evidence>
<keyword evidence="6" id="KW-1133">Transmembrane helix</keyword>
<evidence type="ECO:0000259" key="10">
    <source>
        <dbReference type="PROSITE" id="PS50893"/>
    </source>
</evidence>
<keyword evidence="2" id="KW-0813">Transport</keyword>
<evidence type="ECO:0000256" key="3">
    <source>
        <dbReference type="ARBA" id="ARBA00022692"/>
    </source>
</evidence>
<dbReference type="SMART" id="SM00382">
    <property type="entry name" value="AAA"/>
    <property type="match status" value="1"/>
</dbReference>
<sequence length="521" mass="56256">MTLGSLLVAYLIKADQTLVVGDYVLFTTYLLQLYSPLNFFGTVYRAIQKSFIDMENMFDLLNEEVEACNTGLDSQDAVEYSFNGGHINVKDLSFSYNENLKVLDNISFEVSSGQSIALVGPSGSGKSTIIRLLFRLFETCEGSITFDGQDIRSLKIKSLRNEIGVVPQDTVLFNDTIRYNIRFGNPLATDAEVMEAAKAAMIHDKIMSLPNGYETVVGERGLKLSGGEKQRVAIARTILKRPQFIFLDEATSALDTHTERAIQHCLEKLGSNRTGVIVAHRLSTIVNVDCILVLDKGRIVERGRHIDLIAVKGIYYHICTIINNIKLLFYVVISSSNLVLFWRQDSHLGIINSIGGGERGGSGNIGNFLSGIGSLIGGGGSGGQYSGGGGNISSNRLNGGMVNIIGDLIGEAAHRFLGVDPSTGKIIGAVAGNVIMGLGGKDNSLGNIGKVILDNIISGKFRRDVDPFVRPDPVPGGDGPSPIRPGAKKNVCLKTHTFLLMIVRYSSARDHRKGLAGSDLE</sequence>
<dbReference type="GO" id="GO:0016887">
    <property type="term" value="F:ATP hydrolysis activity"/>
    <property type="evidence" value="ECO:0007669"/>
    <property type="project" value="InterPro"/>
</dbReference>
<comment type="similarity">
    <text evidence="8">Belongs to the ABC transporter superfamily. ABCB family. Heavy Metal importer (TC 3.A.1.210) subfamily.</text>
</comment>